<dbReference type="Proteomes" id="UP000886130">
    <property type="component" value="Unassembled WGS sequence"/>
</dbReference>
<dbReference type="InterPro" id="IPR000600">
    <property type="entry name" value="ROK"/>
</dbReference>
<dbReference type="PANTHER" id="PTHR18964:SF149">
    <property type="entry name" value="BIFUNCTIONAL UDP-N-ACETYLGLUCOSAMINE 2-EPIMERASE_N-ACETYLMANNOSAMINE KINASE"/>
    <property type="match status" value="1"/>
</dbReference>
<organism evidence="1">
    <name type="scientific">Candidatus Aciduliprofundum boonei</name>
    <dbReference type="NCBI Taxonomy" id="379547"/>
    <lineage>
        <taxon>Archaea</taxon>
        <taxon>Methanobacteriati</taxon>
        <taxon>Thermoplasmatota</taxon>
        <taxon>DHVE2 group</taxon>
        <taxon>Candidatus Aciduliprofundum</taxon>
    </lineage>
</organism>
<dbReference type="Gene3D" id="3.30.420.40">
    <property type="match status" value="2"/>
</dbReference>
<name>A0A7J3T8L2_9ARCH</name>
<comment type="caution">
    <text evidence="1">The sequence shown here is derived from an EMBL/GenBank/DDBJ whole genome shotgun (WGS) entry which is preliminary data.</text>
</comment>
<protein>
    <submittedName>
        <fullName evidence="1">ROK family protein</fullName>
    </submittedName>
</protein>
<evidence type="ECO:0000313" key="1">
    <source>
        <dbReference type="EMBL" id="HHE75583.1"/>
    </source>
</evidence>
<accession>A0A7J3T8L2</accession>
<dbReference type="SUPFAM" id="SSF53067">
    <property type="entry name" value="Actin-like ATPase domain"/>
    <property type="match status" value="1"/>
</dbReference>
<gene>
    <name evidence="1" type="ORF">ENL31_00460</name>
</gene>
<dbReference type="Pfam" id="PF00480">
    <property type="entry name" value="ROK"/>
    <property type="match status" value="1"/>
</dbReference>
<sequence length="216" mass="23615">MALGIDVGGTKILGIKYIDGKILREWNFKTVDGEVKCILQKIMKESGEEVIGIGVPCYIRDGVCIKSPHIRELTGKKLDEIGNAKFMNDCTAMAYGEYHLRGEKHDPLLLIALGTGVGSGLIIQGKPYIGKGSAMEIGHIKIYSDRRCECGKIGCFETITGGKYLNTAKMYMRVKRGDEKALKFFENYGKIVARGIAPAIQLLDPEIVVIGGSISQ</sequence>
<dbReference type="AlphaFoldDB" id="A0A7J3T8L2"/>
<proteinExistence type="predicted"/>
<reference evidence="1" key="1">
    <citation type="journal article" date="2020" name="mSystems">
        <title>Genome- and Community-Level Interaction Insights into Carbon Utilization and Element Cycling Functions of Hydrothermarchaeota in Hydrothermal Sediment.</title>
        <authorList>
            <person name="Zhou Z."/>
            <person name="Liu Y."/>
            <person name="Xu W."/>
            <person name="Pan J."/>
            <person name="Luo Z.H."/>
            <person name="Li M."/>
        </authorList>
    </citation>
    <scope>NUCLEOTIDE SEQUENCE [LARGE SCALE GENOMIC DNA]</scope>
    <source>
        <strain evidence="1">HyVt-85</strain>
    </source>
</reference>
<dbReference type="EMBL" id="DRTM01000034">
    <property type="protein sequence ID" value="HHE75583.1"/>
    <property type="molecule type" value="Genomic_DNA"/>
</dbReference>
<dbReference type="PANTHER" id="PTHR18964">
    <property type="entry name" value="ROK (REPRESSOR, ORF, KINASE) FAMILY"/>
    <property type="match status" value="1"/>
</dbReference>
<dbReference type="InterPro" id="IPR043129">
    <property type="entry name" value="ATPase_NBD"/>
</dbReference>
<feature type="non-terminal residue" evidence="1">
    <location>
        <position position="216"/>
    </location>
</feature>